<proteinExistence type="inferred from homology"/>
<keyword evidence="6" id="KW-0443">Lipid metabolism</keyword>
<feature type="compositionally biased region" description="Pro residues" evidence="8">
    <location>
        <begin position="1320"/>
        <end position="1334"/>
    </location>
</feature>
<feature type="region of interest" description="Disordered" evidence="8">
    <location>
        <begin position="1082"/>
        <end position="1126"/>
    </location>
</feature>
<evidence type="ECO:0000256" key="3">
    <source>
        <dbReference type="ARBA" id="ARBA00009678"/>
    </source>
</evidence>
<feature type="region of interest" description="Disordered" evidence="8">
    <location>
        <begin position="1470"/>
        <end position="1530"/>
    </location>
</feature>
<feature type="compositionally biased region" description="Low complexity" evidence="8">
    <location>
        <begin position="1389"/>
        <end position="1411"/>
    </location>
</feature>
<keyword evidence="5" id="KW-0378">Hydrolase</keyword>
<dbReference type="InterPro" id="IPR000504">
    <property type="entry name" value="RRM_dom"/>
</dbReference>
<dbReference type="EMBL" id="BAAFST010000018">
    <property type="protein sequence ID" value="GAB1301503.1"/>
    <property type="molecule type" value="Genomic_DNA"/>
</dbReference>
<evidence type="ECO:0000256" key="7">
    <source>
        <dbReference type="PROSITE-ProRule" id="PRU00176"/>
    </source>
</evidence>
<name>A0ABQ0FQH2_APOSI</name>
<evidence type="ECO:0000256" key="1">
    <source>
        <dbReference type="ARBA" id="ARBA00001786"/>
    </source>
</evidence>
<evidence type="ECO:0000313" key="12">
    <source>
        <dbReference type="Proteomes" id="UP001623349"/>
    </source>
</evidence>
<dbReference type="Pfam" id="PF02383">
    <property type="entry name" value="Syja_N"/>
    <property type="match status" value="1"/>
</dbReference>
<feature type="compositionally biased region" description="Basic and acidic residues" evidence="8">
    <location>
        <begin position="1521"/>
        <end position="1530"/>
    </location>
</feature>
<feature type="compositionally biased region" description="Pro residues" evidence="8">
    <location>
        <begin position="1157"/>
        <end position="1171"/>
    </location>
</feature>
<feature type="compositionally biased region" description="Low complexity" evidence="8">
    <location>
        <begin position="1095"/>
        <end position="1109"/>
    </location>
</feature>
<feature type="region of interest" description="Disordered" evidence="8">
    <location>
        <begin position="1140"/>
        <end position="1187"/>
    </location>
</feature>
<dbReference type="Pfam" id="PF08952">
    <property type="entry name" value="DUF1866"/>
    <property type="match status" value="1"/>
</dbReference>
<dbReference type="InterPro" id="IPR035979">
    <property type="entry name" value="RBD_domain_sf"/>
</dbReference>
<dbReference type="InterPro" id="IPR012677">
    <property type="entry name" value="Nucleotide-bd_a/b_plait_sf"/>
</dbReference>
<feature type="region of interest" description="Disordered" evidence="8">
    <location>
        <begin position="1247"/>
        <end position="1449"/>
    </location>
</feature>
<feature type="domain" description="RRM" evidence="9">
    <location>
        <begin position="941"/>
        <end position="1020"/>
    </location>
</feature>
<dbReference type="PANTHER" id="PTHR11200:SF148">
    <property type="entry name" value="SYNAPTOJANIN-2"/>
    <property type="match status" value="1"/>
</dbReference>
<dbReference type="PROSITE" id="PS50275">
    <property type="entry name" value="SAC"/>
    <property type="match status" value="1"/>
</dbReference>
<evidence type="ECO:0000259" key="9">
    <source>
        <dbReference type="PROSITE" id="PS50102"/>
    </source>
</evidence>
<evidence type="ECO:0000256" key="4">
    <source>
        <dbReference type="ARBA" id="ARBA00013044"/>
    </source>
</evidence>
<feature type="compositionally biased region" description="Basic and acidic residues" evidence="8">
    <location>
        <begin position="1504"/>
        <end position="1514"/>
    </location>
</feature>
<gene>
    <name evidence="11" type="ORF">APTSU1_001674100</name>
</gene>
<evidence type="ECO:0000256" key="5">
    <source>
        <dbReference type="ARBA" id="ARBA00022801"/>
    </source>
</evidence>
<organism evidence="11 12">
    <name type="scientific">Apodemus speciosus</name>
    <name type="common">Large Japanese field mouse</name>
    <dbReference type="NCBI Taxonomy" id="105296"/>
    <lineage>
        <taxon>Eukaryota</taxon>
        <taxon>Metazoa</taxon>
        <taxon>Chordata</taxon>
        <taxon>Craniata</taxon>
        <taxon>Vertebrata</taxon>
        <taxon>Euteleostomi</taxon>
        <taxon>Mammalia</taxon>
        <taxon>Eutheria</taxon>
        <taxon>Euarchontoglires</taxon>
        <taxon>Glires</taxon>
        <taxon>Rodentia</taxon>
        <taxon>Myomorpha</taxon>
        <taxon>Muroidea</taxon>
        <taxon>Muridae</taxon>
        <taxon>Murinae</taxon>
        <taxon>Apodemus</taxon>
    </lineage>
</organism>
<sequence length="1530" mass="168591">MALSKGLRLLARLDSAGPSSVLLEARGRGDCLLFEAGAVATLAPEEKEVIKGLYGKLTDAYGCLGELRLQSGGVPLSFLVLVTGCMSVGRIPDAEIYKITATEFYPLQEEAKEEDRLPALRKILSSGVFYFAWPNDGACFDLTIRAQKQGDDCSEWGTSFFWNQLLHVPLRQHQVSCQDWLLKVICGVVTIRTVYASHKQAKACLISRISCERAGARFLTRGVNDDGHVSNFVETEQTIYMDDGVSSFVQIRGSVPLFWEQPGLQVGSHHLRLHRGLEANAPAFERHMVLLKEQYGKQVVVNLLGSRGGEEVLNRAFKKLLWASCHAGDTPMINFDFHQFAKGRKLEKLENLLRPQLQLHWEDFDVFAKGENVSPRVQKGTLRMNCLDCLDRTNTVQCFIALEVLHLQLESLGLNSKPIIDRFVESFKAMWSLNGHGLSKVFTGSRALEGKAKVGKLKDGARSMSRTIQSNFFDGVKQDAIKLLLVGDVYNEESTDKGRMLLDNTALLATPRILKAMTERQSEFTNFKRIQIAVGTWNVNGGKQFRSNLLGTAELADWLLDAPQLSGAVDSQEVSLCSPGCPGTHSVDQAGLELRNPPASASQVLGLQAYATTPGSLCGLDGSDDGSPADVFAIGFEEMVELSAGNIVNASTTNRKMWGEQLQKAISRSHRYILLTSAQLVGVCLYIFVRPYHVPFIRDVAIDTVKTGMGGKAGNKGAVGIRFQLHSSSFCFICSHLTAGQSQVKERNEDYREITHKLSFPSGRNIFSHDYVFWCGDFNYRIDLTYEEVFYFVKRQDWKKLMEFDQLQLQKSSGKIFKDFHEGSINFGPTYKYDVGSAAYDTSDKCRTPAWTDRVLWWRKKHPYDKTAAGELNLLDSDLDGDSKIRHTWSPGTLKYYGRAELQASDHRPVLAIVEVEVQEVDVGARERVFQEVSSVQGPLDATVVVNLQSPTLQEKNEFPEDLRTELMQTLGNYGTIILVRINQGQMLVTFSDSHSALNVLDVDGMKVKGRAVKIRPKTKDWLEGLREELIRKRDSMAPVSPTANSCLLEESFDFTSLDYESEGDVLEEDEDCLVDEFGQPVVSDSELGGDDSSDTMSSSTPASKSPALAKKKQHPTYKELPCPPDDADLVTLKQELEVAGNFRHRSPSRSLSVPNRPRPSHPPQRPPPPTGLMVKKSASDVSISSGTHGQYSILQTAKLLPGAPQQPPKARTGISKPYNVKQIKTTNAQEAEAAIRCLLEASGGVPESAPEAMPLRNQGSSKPEASLGPLAPPRRPAPRVPAMKKPTLRRTGKPMSPEAQFEQQPVHFTMASPEMNLEIPPPITAPPIPPIPKPRTFQPGKGVERRPSSGKPEPDEAPPVTGAVELPPCLAPKVPPRRKKSAPAAFHLQVLQSNSQLLQGLTRSSSSPSSLKPDTHSLCPQVAPGTSSAVHSETDGPGATEPEATSFPGDYPDPFWSLLHHPKLLNNTWLSKSSDPLDLGSRNPERTHTDSAQVNTSVAERGLPPDHGEKDFSHWMTASNKDKRTTLGV</sequence>
<comment type="similarity">
    <text evidence="3">In the central section; belongs to the inositol 1,4,5-trisphosphate 5-phosphatase family.</text>
</comment>
<dbReference type="InterPro" id="IPR046985">
    <property type="entry name" value="IP5"/>
</dbReference>
<evidence type="ECO:0000256" key="2">
    <source>
        <dbReference type="ARBA" id="ARBA00008943"/>
    </source>
</evidence>
<evidence type="ECO:0000256" key="6">
    <source>
        <dbReference type="ARBA" id="ARBA00023098"/>
    </source>
</evidence>
<dbReference type="SUPFAM" id="SSF54928">
    <property type="entry name" value="RNA-binding domain, RBD"/>
    <property type="match status" value="1"/>
</dbReference>
<comment type="catalytic activity">
    <reaction evidence="1">
        <text>a 1,2-diacyl-sn-glycero-3-phospho-(1D-myo-inositol-4,5-bisphosphate) + H2O = a 1,2-diacyl-sn-glycero-3-phospho-(1D-myo-inositol 4-phosphate) + phosphate</text>
        <dbReference type="Rhea" id="RHEA:22764"/>
        <dbReference type="ChEBI" id="CHEBI:15377"/>
        <dbReference type="ChEBI" id="CHEBI:43474"/>
        <dbReference type="ChEBI" id="CHEBI:58178"/>
        <dbReference type="ChEBI" id="CHEBI:58456"/>
        <dbReference type="EC" id="3.1.3.36"/>
    </reaction>
</comment>
<feature type="domain" description="SAC" evidence="10">
    <location>
        <begin position="120"/>
        <end position="444"/>
    </location>
</feature>
<dbReference type="CDD" id="cd12720">
    <property type="entry name" value="RRM_SYNJ2"/>
    <property type="match status" value="1"/>
</dbReference>
<dbReference type="Gene3D" id="3.30.70.330">
    <property type="match status" value="1"/>
</dbReference>
<comment type="caution">
    <text evidence="11">The sequence shown here is derived from an EMBL/GenBank/DDBJ whole genome shotgun (WGS) entry which is preliminary data.</text>
</comment>
<dbReference type="SMART" id="SM01165">
    <property type="entry name" value="DUF1866"/>
    <property type="match status" value="1"/>
</dbReference>
<dbReference type="InterPro" id="IPR036691">
    <property type="entry name" value="Endo/exonu/phosph_ase_sf"/>
</dbReference>
<accession>A0ABQ0FQH2</accession>
<evidence type="ECO:0000313" key="11">
    <source>
        <dbReference type="EMBL" id="GAB1301503.1"/>
    </source>
</evidence>
<dbReference type="InterPro" id="IPR034973">
    <property type="entry name" value="SYNJ2_RRM"/>
</dbReference>
<feature type="compositionally biased region" description="Pro residues" evidence="8">
    <location>
        <begin position="1271"/>
        <end position="1280"/>
    </location>
</feature>
<keyword evidence="12" id="KW-1185">Reference proteome</keyword>
<dbReference type="SUPFAM" id="SSF56219">
    <property type="entry name" value="DNase I-like"/>
    <property type="match status" value="1"/>
</dbReference>
<dbReference type="PANTHER" id="PTHR11200">
    <property type="entry name" value="INOSITOL 5-PHOSPHATASE"/>
    <property type="match status" value="1"/>
</dbReference>
<dbReference type="SMART" id="SM00128">
    <property type="entry name" value="IPPc"/>
    <property type="match status" value="1"/>
</dbReference>
<dbReference type="EC" id="3.1.3.36" evidence="4"/>
<dbReference type="Gene3D" id="3.60.10.10">
    <property type="entry name" value="Endonuclease/exonuclease/phosphatase"/>
    <property type="match status" value="1"/>
</dbReference>
<evidence type="ECO:0000256" key="8">
    <source>
        <dbReference type="SAM" id="MobiDB-lite"/>
    </source>
</evidence>
<dbReference type="Proteomes" id="UP001623349">
    <property type="component" value="Unassembled WGS sequence"/>
</dbReference>
<dbReference type="InterPro" id="IPR000300">
    <property type="entry name" value="IPPc"/>
</dbReference>
<keyword evidence="7" id="KW-0694">RNA-binding</keyword>
<evidence type="ECO:0000259" key="10">
    <source>
        <dbReference type="PROSITE" id="PS50275"/>
    </source>
</evidence>
<comment type="similarity">
    <text evidence="2">Belongs to the synaptojanin family.</text>
</comment>
<reference evidence="11 12" key="1">
    <citation type="submission" date="2024-08" db="EMBL/GenBank/DDBJ databases">
        <title>The draft genome of Apodemus speciosus.</title>
        <authorList>
            <person name="Nabeshima K."/>
            <person name="Suzuki S."/>
            <person name="Onuma M."/>
        </authorList>
    </citation>
    <scope>NUCLEOTIDE SEQUENCE [LARGE SCALE GENOMIC DNA]</scope>
    <source>
        <strain evidence="11">IB14-021</strain>
    </source>
</reference>
<dbReference type="PROSITE" id="PS50102">
    <property type="entry name" value="RRM"/>
    <property type="match status" value="1"/>
</dbReference>
<dbReference type="InterPro" id="IPR015047">
    <property type="entry name" value="SYNJ1/2_RRM"/>
</dbReference>
<protein>
    <recommendedName>
        <fullName evidence="4">phosphoinositide 5-phosphatase</fullName>
        <ecNumber evidence="4">3.1.3.36</ecNumber>
    </recommendedName>
</protein>
<dbReference type="Pfam" id="PF22669">
    <property type="entry name" value="Exo_endo_phos2"/>
    <property type="match status" value="1"/>
</dbReference>
<dbReference type="InterPro" id="IPR002013">
    <property type="entry name" value="SAC_dom"/>
</dbReference>